<feature type="transmembrane region" description="Helical" evidence="1">
    <location>
        <begin position="70"/>
        <end position="95"/>
    </location>
</feature>
<dbReference type="InterPro" id="IPR025241">
    <property type="entry name" value="DUF4190"/>
</dbReference>
<dbReference type="Pfam" id="PF13828">
    <property type="entry name" value="DUF4190"/>
    <property type="match status" value="1"/>
</dbReference>
<evidence type="ECO:0000313" key="4">
    <source>
        <dbReference type="Proteomes" id="UP000215215"/>
    </source>
</evidence>
<accession>A0A235BZ79</accession>
<protein>
    <recommendedName>
        <fullName evidence="2">DUF4190 domain-containing protein</fullName>
    </recommendedName>
</protein>
<evidence type="ECO:0000256" key="1">
    <source>
        <dbReference type="SAM" id="Phobius"/>
    </source>
</evidence>
<dbReference type="EMBL" id="NOZQ01000011">
    <property type="protein sequence ID" value="OYD17506.1"/>
    <property type="molecule type" value="Genomic_DNA"/>
</dbReference>
<comment type="caution">
    <text evidence="3">The sequence shown here is derived from an EMBL/GenBank/DDBJ whole genome shotgun (WGS) entry which is preliminary data.</text>
</comment>
<proteinExistence type="predicted"/>
<keyword evidence="1" id="KW-1133">Transmembrane helix</keyword>
<sequence length="110" mass="12148">MEDHKINTVGVSTSRGETPGLAIASLVCGILAFFIPFFGFVLAILAIIFGVRARGMIREAETGLEGESMALAGLICGIVAIATSFLWMIVILGFFKFLFSFPFMYHHWYY</sequence>
<reference evidence="3 4" key="1">
    <citation type="submission" date="2017-07" db="EMBL/GenBank/DDBJ databases">
        <title>Recovery of genomes from metagenomes via a dereplication, aggregation, and scoring strategy.</title>
        <authorList>
            <person name="Sieber C.M."/>
            <person name="Probst A.J."/>
            <person name="Sharrar A."/>
            <person name="Thomas B.C."/>
            <person name="Hess M."/>
            <person name="Tringe S.G."/>
            <person name="Banfield J.F."/>
        </authorList>
    </citation>
    <scope>NUCLEOTIDE SEQUENCE [LARGE SCALE GENOMIC DNA]</scope>
    <source>
        <strain evidence="3">JGI_Cruoil_03_44_89</strain>
    </source>
</reference>
<gene>
    <name evidence="3" type="ORF">CH333_00740</name>
</gene>
<dbReference type="AlphaFoldDB" id="A0A235BZ79"/>
<evidence type="ECO:0000313" key="3">
    <source>
        <dbReference type="EMBL" id="OYD17506.1"/>
    </source>
</evidence>
<name>A0A235BZ79_UNCW3</name>
<feature type="domain" description="DUF4190" evidence="2">
    <location>
        <begin position="21"/>
        <end position="84"/>
    </location>
</feature>
<keyword evidence="1" id="KW-0472">Membrane</keyword>
<keyword evidence="1" id="KW-0812">Transmembrane</keyword>
<dbReference type="Proteomes" id="UP000215215">
    <property type="component" value="Unassembled WGS sequence"/>
</dbReference>
<organism evidence="3 4">
    <name type="scientific">candidate division WOR-3 bacterium JGI_Cruoil_03_44_89</name>
    <dbReference type="NCBI Taxonomy" id="1973748"/>
    <lineage>
        <taxon>Bacteria</taxon>
        <taxon>Bacteria division WOR-3</taxon>
    </lineage>
</organism>
<feature type="transmembrane region" description="Helical" evidence="1">
    <location>
        <begin position="20"/>
        <end position="49"/>
    </location>
</feature>
<evidence type="ECO:0000259" key="2">
    <source>
        <dbReference type="Pfam" id="PF13828"/>
    </source>
</evidence>